<gene>
    <name evidence="1" type="ORF">ACH5RR_028929</name>
</gene>
<evidence type="ECO:0000313" key="2">
    <source>
        <dbReference type="Proteomes" id="UP001630127"/>
    </source>
</evidence>
<organism evidence="1 2">
    <name type="scientific">Cinchona calisaya</name>
    <dbReference type="NCBI Taxonomy" id="153742"/>
    <lineage>
        <taxon>Eukaryota</taxon>
        <taxon>Viridiplantae</taxon>
        <taxon>Streptophyta</taxon>
        <taxon>Embryophyta</taxon>
        <taxon>Tracheophyta</taxon>
        <taxon>Spermatophyta</taxon>
        <taxon>Magnoliopsida</taxon>
        <taxon>eudicotyledons</taxon>
        <taxon>Gunneridae</taxon>
        <taxon>Pentapetalae</taxon>
        <taxon>asterids</taxon>
        <taxon>lamiids</taxon>
        <taxon>Gentianales</taxon>
        <taxon>Rubiaceae</taxon>
        <taxon>Cinchonoideae</taxon>
        <taxon>Cinchoneae</taxon>
        <taxon>Cinchona</taxon>
    </lineage>
</organism>
<accession>A0ABD2YRE7</accession>
<dbReference type="EMBL" id="JBJUIK010000012">
    <property type="protein sequence ID" value="KAL3509528.1"/>
    <property type="molecule type" value="Genomic_DNA"/>
</dbReference>
<proteinExistence type="predicted"/>
<reference evidence="1 2" key="1">
    <citation type="submission" date="2024-11" db="EMBL/GenBank/DDBJ databases">
        <title>A near-complete genome assembly of Cinchona calisaya.</title>
        <authorList>
            <person name="Lian D.C."/>
            <person name="Zhao X.W."/>
            <person name="Wei L."/>
        </authorList>
    </citation>
    <scope>NUCLEOTIDE SEQUENCE [LARGE SCALE GENOMIC DNA]</scope>
    <source>
        <tissue evidence="1">Nenye</tissue>
    </source>
</reference>
<dbReference type="Proteomes" id="UP001630127">
    <property type="component" value="Unassembled WGS sequence"/>
</dbReference>
<name>A0ABD2YRE7_9GENT</name>
<protein>
    <submittedName>
        <fullName evidence="1">Uncharacterized protein</fullName>
    </submittedName>
</protein>
<evidence type="ECO:0000313" key="1">
    <source>
        <dbReference type="EMBL" id="KAL3509528.1"/>
    </source>
</evidence>
<sequence length="76" mass="8612">HSRLVSCLRMRLTPSGRWEAQLTTLRNGSYPQTKVSVLIYDNMSYEFLVVLIEGRGGDYPSPRRLRGKPSATDILS</sequence>
<feature type="non-terminal residue" evidence="1">
    <location>
        <position position="1"/>
    </location>
</feature>
<comment type="caution">
    <text evidence="1">The sequence shown here is derived from an EMBL/GenBank/DDBJ whole genome shotgun (WGS) entry which is preliminary data.</text>
</comment>
<dbReference type="AlphaFoldDB" id="A0ABD2YRE7"/>
<keyword evidence="2" id="KW-1185">Reference proteome</keyword>